<feature type="non-terminal residue" evidence="2">
    <location>
        <position position="1"/>
    </location>
</feature>
<reference evidence="2" key="1">
    <citation type="submission" date="2021-06" db="EMBL/GenBank/DDBJ databases">
        <authorList>
            <person name="Kallberg Y."/>
            <person name="Tangrot J."/>
            <person name="Rosling A."/>
        </authorList>
    </citation>
    <scope>NUCLEOTIDE SEQUENCE</scope>
    <source>
        <strain evidence="2">IN212</strain>
    </source>
</reference>
<evidence type="ECO:0000313" key="2">
    <source>
        <dbReference type="EMBL" id="CAG8460461.1"/>
    </source>
</evidence>
<name>A0A9N8Z0P7_9GLOM</name>
<feature type="compositionally biased region" description="Acidic residues" evidence="1">
    <location>
        <begin position="24"/>
        <end position="37"/>
    </location>
</feature>
<evidence type="ECO:0000256" key="1">
    <source>
        <dbReference type="SAM" id="MobiDB-lite"/>
    </source>
</evidence>
<evidence type="ECO:0000313" key="3">
    <source>
        <dbReference type="Proteomes" id="UP000789396"/>
    </source>
</evidence>
<organism evidence="2 3">
    <name type="scientific">Racocetra fulgida</name>
    <dbReference type="NCBI Taxonomy" id="60492"/>
    <lineage>
        <taxon>Eukaryota</taxon>
        <taxon>Fungi</taxon>
        <taxon>Fungi incertae sedis</taxon>
        <taxon>Mucoromycota</taxon>
        <taxon>Glomeromycotina</taxon>
        <taxon>Glomeromycetes</taxon>
        <taxon>Diversisporales</taxon>
        <taxon>Gigasporaceae</taxon>
        <taxon>Racocetra</taxon>
    </lineage>
</organism>
<dbReference type="OrthoDB" id="2436443at2759"/>
<accession>A0A9N8Z0P7</accession>
<comment type="caution">
    <text evidence="2">The sequence shown here is derived from an EMBL/GenBank/DDBJ whole genome shotgun (WGS) entry which is preliminary data.</text>
</comment>
<protein>
    <submittedName>
        <fullName evidence="2">15213_t:CDS:1</fullName>
    </submittedName>
</protein>
<feature type="region of interest" description="Disordered" evidence="1">
    <location>
        <begin position="24"/>
        <end position="49"/>
    </location>
</feature>
<feature type="compositionally biased region" description="Basic and acidic residues" evidence="1">
    <location>
        <begin position="134"/>
        <end position="147"/>
    </location>
</feature>
<keyword evidence="3" id="KW-1185">Reference proteome</keyword>
<sequence length="156" mass="17992">NKFRAQDKKILLLVDNALSHFDLHEDEQDNNTDDDIEYNNFGEQSTSSSTSRLNRNFHKIAKDYLSNVIQIEQDILICEEDTNQIIEDSSYSNLLVDVLNNYFGSLDEKILTEDILNENDIIELIQNKICSKKDNSNYSDDSKKEPELVLLNNASK</sequence>
<dbReference type="Proteomes" id="UP000789396">
    <property type="component" value="Unassembled WGS sequence"/>
</dbReference>
<proteinExistence type="predicted"/>
<gene>
    <name evidence="2" type="ORF">RFULGI_LOCUS660</name>
</gene>
<dbReference type="AlphaFoldDB" id="A0A9N8Z0P7"/>
<dbReference type="EMBL" id="CAJVPZ010000306">
    <property type="protein sequence ID" value="CAG8460461.1"/>
    <property type="molecule type" value="Genomic_DNA"/>
</dbReference>
<feature type="region of interest" description="Disordered" evidence="1">
    <location>
        <begin position="134"/>
        <end position="156"/>
    </location>
</feature>